<gene>
    <name evidence="3" type="ORF">HA254_00915</name>
</gene>
<keyword evidence="2" id="KW-1133">Transmembrane helix</keyword>
<protein>
    <submittedName>
        <fullName evidence="3">Uncharacterized protein</fullName>
    </submittedName>
</protein>
<proteinExistence type="predicted"/>
<feature type="compositionally biased region" description="Basic and acidic residues" evidence="1">
    <location>
        <begin position="281"/>
        <end position="307"/>
    </location>
</feature>
<evidence type="ECO:0000256" key="2">
    <source>
        <dbReference type="SAM" id="Phobius"/>
    </source>
</evidence>
<feature type="transmembrane region" description="Helical" evidence="2">
    <location>
        <begin position="254"/>
        <end position="273"/>
    </location>
</feature>
<organism evidence="3 4">
    <name type="scientific">Candidatus Iainarchaeum sp</name>
    <dbReference type="NCBI Taxonomy" id="3101447"/>
    <lineage>
        <taxon>Archaea</taxon>
        <taxon>Candidatus Iainarchaeota</taxon>
        <taxon>Candidatus Iainarchaeia</taxon>
        <taxon>Candidatus Iainarchaeales</taxon>
        <taxon>Candidatus Iainarchaeaceae</taxon>
        <taxon>Candidatus Iainarchaeum</taxon>
    </lineage>
</organism>
<feature type="region of interest" description="Disordered" evidence="1">
    <location>
        <begin position="279"/>
        <end position="307"/>
    </location>
</feature>
<keyword evidence="2" id="KW-0472">Membrane</keyword>
<name>A0A7J4IWI7_9ARCH</name>
<dbReference type="Proteomes" id="UP000565078">
    <property type="component" value="Unassembled WGS sequence"/>
</dbReference>
<evidence type="ECO:0000256" key="1">
    <source>
        <dbReference type="SAM" id="MobiDB-lite"/>
    </source>
</evidence>
<comment type="caution">
    <text evidence="3">The sequence shown here is derived from an EMBL/GenBank/DDBJ whole genome shotgun (WGS) entry which is preliminary data.</text>
</comment>
<accession>A0A7J4IWI7</accession>
<dbReference type="EMBL" id="DUGC01000019">
    <property type="protein sequence ID" value="HIH09210.1"/>
    <property type="molecule type" value="Genomic_DNA"/>
</dbReference>
<evidence type="ECO:0000313" key="4">
    <source>
        <dbReference type="Proteomes" id="UP000565078"/>
    </source>
</evidence>
<reference evidence="4" key="1">
    <citation type="journal article" date="2020" name="bioRxiv">
        <title>A rank-normalized archaeal taxonomy based on genome phylogeny resolves widespread incomplete and uneven classifications.</title>
        <authorList>
            <person name="Rinke C."/>
            <person name="Chuvochina M."/>
            <person name="Mussig A.J."/>
            <person name="Chaumeil P.-A."/>
            <person name="Waite D.W."/>
            <person name="Whitman W.B."/>
            <person name="Parks D.H."/>
            <person name="Hugenholtz P."/>
        </authorList>
    </citation>
    <scope>NUCLEOTIDE SEQUENCE [LARGE SCALE GENOMIC DNA]</scope>
</reference>
<evidence type="ECO:0000313" key="3">
    <source>
        <dbReference type="EMBL" id="HIH09210.1"/>
    </source>
</evidence>
<sequence length="307" mass="33095">MAEWKMGCRAHALVFASVFLLALLPHPAFSQELAMGFSALGDSNGTFYTLELRYYKFIVVNTSQNELRNVKVLLRAPLEFAFVVDGSQRPERSYEFVAIRPGQALERTFELKALSPTSGQVEIKAFYGTGPQLNNTASVLVQATDSGLALDAKLDGASVVPGRESVIDFTLINRSGQAITNIRAELFSGANAQIQPPPFEVPSLNAGEGVSGKMAFAVPQDIGEGDVVLRVFFDDASGAHALEKAFPIKVEDRGFVVLAIIIVILLLVIIHFYKKYAGKGGDSRPEGKVHKSTGKPDGKFAHGDGGH</sequence>
<keyword evidence="2" id="KW-0812">Transmembrane</keyword>
<dbReference type="AlphaFoldDB" id="A0A7J4IWI7"/>